<feature type="compositionally biased region" description="Acidic residues" evidence="1">
    <location>
        <begin position="336"/>
        <end position="351"/>
    </location>
</feature>
<dbReference type="InterPro" id="IPR004252">
    <property type="entry name" value="Probable_transposase_24"/>
</dbReference>
<feature type="region of interest" description="Disordered" evidence="1">
    <location>
        <begin position="15"/>
        <end position="42"/>
    </location>
</feature>
<name>A0AAD8NWS2_TARER</name>
<sequence>MSIYSTYHGGDCGGDPPGGDWNQSSGCQGSGGTGKRSKNKNQNLKTVFKKNSRQLLEIAFEKGDKGTYTAVGLNSSNFNSLVGTLISKIPYHYHSWKEVPSEHTCTIFDELQEYFDVMRHLNGPGGSIIRNGLNTHFGLIYKDQKYKFGLKHFTLRGGKDNADALRQMPPSNYGDEEWRQFVDYRCSDKFQARSSANKGCRAKQQIVVRHGRKNLAQVRYDNRGVSPIELYRQMRVRNGEFTEPEAAQNYADMIQMRDDPLNTLTEDDIIQEVLGERRGWTRGVGQKLPQSAFASDSSSSNSRRYTEEEVQQMMASYTAPLWRKLNMTPPPFNVEADGDDDDDDDDDEEDN</sequence>
<feature type="compositionally biased region" description="Low complexity" evidence="1">
    <location>
        <begin position="291"/>
        <end position="302"/>
    </location>
</feature>
<feature type="region of interest" description="Disordered" evidence="1">
    <location>
        <begin position="290"/>
        <end position="351"/>
    </location>
</feature>
<proteinExistence type="predicted"/>
<feature type="compositionally biased region" description="Low complexity" evidence="1">
    <location>
        <begin position="18"/>
        <end position="27"/>
    </location>
</feature>
<evidence type="ECO:0000256" key="1">
    <source>
        <dbReference type="SAM" id="MobiDB-lite"/>
    </source>
</evidence>
<accession>A0AAD8NWS2</accession>
<keyword evidence="3" id="KW-1185">Reference proteome</keyword>
<evidence type="ECO:0000313" key="2">
    <source>
        <dbReference type="EMBL" id="KAK1423529.1"/>
    </source>
</evidence>
<dbReference type="Pfam" id="PF03004">
    <property type="entry name" value="Transposase_24"/>
    <property type="match status" value="1"/>
</dbReference>
<evidence type="ECO:0000313" key="3">
    <source>
        <dbReference type="Proteomes" id="UP001229421"/>
    </source>
</evidence>
<dbReference type="Proteomes" id="UP001229421">
    <property type="component" value="Unassembled WGS sequence"/>
</dbReference>
<dbReference type="EMBL" id="JAUHHV010000005">
    <property type="protein sequence ID" value="KAK1423529.1"/>
    <property type="molecule type" value="Genomic_DNA"/>
</dbReference>
<organism evidence="2 3">
    <name type="scientific">Tagetes erecta</name>
    <name type="common">African marigold</name>
    <dbReference type="NCBI Taxonomy" id="13708"/>
    <lineage>
        <taxon>Eukaryota</taxon>
        <taxon>Viridiplantae</taxon>
        <taxon>Streptophyta</taxon>
        <taxon>Embryophyta</taxon>
        <taxon>Tracheophyta</taxon>
        <taxon>Spermatophyta</taxon>
        <taxon>Magnoliopsida</taxon>
        <taxon>eudicotyledons</taxon>
        <taxon>Gunneridae</taxon>
        <taxon>Pentapetalae</taxon>
        <taxon>asterids</taxon>
        <taxon>campanulids</taxon>
        <taxon>Asterales</taxon>
        <taxon>Asteraceae</taxon>
        <taxon>Asteroideae</taxon>
        <taxon>Heliantheae alliance</taxon>
        <taxon>Tageteae</taxon>
        <taxon>Tagetes</taxon>
    </lineage>
</organism>
<comment type="caution">
    <text evidence="2">The sequence shown here is derived from an EMBL/GenBank/DDBJ whole genome shotgun (WGS) entry which is preliminary data.</text>
</comment>
<reference evidence="2" key="1">
    <citation type="journal article" date="2023" name="bioRxiv">
        <title>Improved chromosome-level genome assembly for marigold (Tagetes erecta).</title>
        <authorList>
            <person name="Jiang F."/>
            <person name="Yuan L."/>
            <person name="Wang S."/>
            <person name="Wang H."/>
            <person name="Xu D."/>
            <person name="Wang A."/>
            <person name="Fan W."/>
        </authorList>
    </citation>
    <scope>NUCLEOTIDE SEQUENCE</scope>
    <source>
        <strain evidence="2">WSJ</strain>
        <tissue evidence="2">Leaf</tissue>
    </source>
</reference>
<dbReference type="PANTHER" id="PTHR33018">
    <property type="entry name" value="OS10G0338966 PROTEIN-RELATED"/>
    <property type="match status" value="1"/>
</dbReference>
<gene>
    <name evidence="2" type="ORF">QVD17_18833</name>
</gene>
<dbReference type="AlphaFoldDB" id="A0AAD8NWS2"/>
<dbReference type="PANTHER" id="PTHR33018:SF34">
    <property type="entry name" value="OS02G0472350 PROTEIN"/>
    <property type="match status" value="1"/>
</dbReference>
<protein>
    <submittedName>
        <fullName evidence="2">Uncharacterized protein</fullName>
    </submittedName>
</protein>